<sequence length="216" mass="25005">MGLSEMVPSFDTELVSSNDFLRIYLEELETFQHLCDLPLNSIDEEEGSSSNNNIGGLPTLDPCPYPELMRIFMFVRLAYGAALRLSVLLRQYMDDSEWFEDHGQKIPPMSRDEFFRQWSNKDTDLSVDKELLYIHSLLAFVQSQEPLIADEMKRFAALHLDSVANWDRVNRPSIDLEAMAYIMQKADEMPEVINRRLHGYIGQEVYLFPALDESID</sequence>
<proteinExistence type="predicted"/>
<organism evidence="1 2">
    <name type="scientific">Knufia peltigerae</name>
    <dbReference type="NCBI Taxonomy" id="1002370"/>
    <lineage>
        <taxon>Eukaryota</taxon>
        <taxon>Fungi</taxon>
        <taxon>Dikarya</taxon>
        <taxon>Ascomycota</taxon>
        <taxon>Pezizomycotina</taxon>
        <taxon>Eurotiomycetes</taxon>
        <taxon>Chaetothyriomycetidae</taxon>
        <taxon>Chaetothyriales</taxon>
        <taxon>Trichomeriaceae</taxon>
        <taxon>Knufia</taxon>
    </lineage>
</organism>
<dbReference type="EMBL" id="JAPDRN010000042">
    <property type="protein sequence ID" value="KAJ9633876.1"/>
    <property type="molecule type" value="Genomic_DNA"/>
</dbReference>
<protein>
    <submittedName>
        <fullName evidence="1">Uncharacterized protein</fullName>
    </submittedName>
</protein>
<accession>A0AA38Y398</accession>
<reference evidence="1" key="1">
    <citation type="submission" date="2022-10" db="EMBL/GenBank/DDBJ databases">
        <title>Culturing micro-colonial fungi from biological soil crusts in the Mojave desert and describing Neophaeococcomyces mojavensis, and introducing the new genera and species Taxawa tesnikishii.</title>
        <authorList>
            <person name="Kurbessoian T."/>
            <person name="Stajich J.E."/>
        </authorList>
    </citation>
    <scope>NUCLEOTIDE SEQUENCE</scope>
    <source>
        <strain evidence="1">TK_35</strain>
    </source>
</reference>
<comment type="caution">
    <text evidence="1">The sequence shown here is derived from an EMBL/GenBank/DDBJ whole genome shotgun (WGS) entry which is preliminary data.</text>
</comment>
<evidence type="ECO:0000313" key="2">
    <source>
        <dbReference type="Proteomes" id="UP001172681"/>
    </source>
</evidence>
<dbReference type="AlphaFoldDB" id="A0AA38Y398"/>
<dbReference type="Proteomes" id="UP001172681">
    <property type="component" value="Unassembled WGS sequence"/>
</dbReference>
<gene>
    <name evidence="1" type="ORF">H2204_006662</name>
</gene>
<evidence type="ECO:0000313" key="1">
    <source>
        <dbReference type="EMBL" id="KAJ9633876.1"/>
    </source>
</evidence>
<name>A0AA38Y398_9EURO</name>
<keyword evidence="2" id="KW-1185">Reference proteome</keyword>